<organism evidence="1 2">
    <name type="scientific">Vreelandella olivaria</name>
    <dbReference type="NCBI Taxonomy" id="390919"/>
    <lineage>
        <taxon>Bacteria</taxon>
        <taxon>Pseudomonadati</taxon>
        <taxon>Pseudomonadota</taxon>
        <taxon>Gammaproteobacteria</taxon>
        <taxon>Oceanospirillales</taxon>
        <taxon>Halomonadaceae</taxon>
        <taxon>Vreelandella</taxon>
    </lineage>
</organism>
<reference evidence="2" key="1">
    <citation type="journal article" date="2019" name="Microbiol. Resour. Announc.">
        <title>Complete Genome Sequence of Halomonas olivaria, a Moderately Halophilic Bacterium Isolated from Olive Processing Effluents, Obtained by Nanopore Sequencing.</title>
        <authorList>
            <person name="Nagata S."/>
            <person name="Ii K.M."/>
            <person name="Tsukimi T."/>
            <person name="Miura M.C."/>
            <person name="Galipon J."/>
            <person name="Arakawa K."/>
        </authorList>
    </citation>
    <scope>NUCLEOTIDE SEQUENCE [LARGE SCALE GENOMIC DNA]</scope>
    <source>
        <strain evidence="2">TYRC17</strain>
    </source>
</reference>
<gene>
    <name evidence="1" type="ORF">HORIV_63800</name>
</gene>
<name>A0ABM7GTG6_9GAMM</name>
<evidence type="ECO:0000313" key="2">
    <source>
        <dbReference type="Proteomes" id="UP000289555"/>
    </source>
</evidence>
<protein>
    <submittedName>
        <fullName evidence="1">Uncharacterized protein</fullName>
    </submittedName>
</protein>
<sequence length="44" mass="5073">MVFSDERLENYPDVPTAAEVGIVPPLDELYLWEGFLHLLGWIAR</sequence>
<keyword evidence="2" id="KW-1185">Reference proteome</keyword>
<accession>A0ABM7GTG6</accession>
<dbReference type="EMBL" id="AP019416">
    <property type="protein sequence ID" value="BBI53959.1"/>
    <property type="molecule type" value="Genomic_DNA"/>
</dbReference>
<evidence type="ECO:0000313" key="1">
    <source>
        <dbReference type="EMBL" id="BBI53959.1"/>
    </source>
</evidence>
<dbReference type="Proteomes" id="UP000289555">
    <property type="component" value="Chromosome"/>
</dbReference>
<proteinExistence type="predicted"/>